<reference evidence="1 2" key="1">
    <citation type="journal article" date="2015" name="ISME J.">
        <title>Genomic and phenotypic differentiation among Methanosarcina mazei populations from Columbia River sediment.</title>
        <authorList>
            <person name="Youngblut N.D."/>
            <person name="Wirth J.S."/>
            <person name="Henriksen J.R."/>
            <person name="Smith M."/>
            <person name="Simon H."/>
            <person name="Metcalf W.W."/>
            <person name="Whitaker R.J."/>
        </authorList>
    </citation>
    <scope>NUCLEOTIDE SEQUENCE [LARGE SCALE GENOMIC DNA]</scope>
    <source>
        <strain evidence="1 2">1.H.A.2.7</strain>
    </source>
</reference>
<dbReference type="AlphaFoldDB" id="A0A0F8SHQ2"/>
<gene>
    <name evidence="1" type="ORF">DU75_03550</name>
</gene>
<name>A0A0F8SHQ2_METMZ</name>
<dbReference type="RefSeq" id="WP_048042397.1">
    <property type="nucleotide sequence ID" value="NZ_JJQO01000108.1"/>
</dbReference>
<dbReference type="PATRIC" id="fig|2209.54.peg.773"/>
<accession>A0A0F8SHQ2</accession>
<sequence length="61" mass="7219">MKIERLIEDNDLRQLWNCINRSKKVIKQKAEKGEISKRTEMKALKELGKVKNRLKHVSNLS</sequence>
<evidence type="ECO:0000313" key="1">
    <source>
        <dbReference type="EMBL" id="KKH66266.1"/>
    </source>
</evidence>
<proteinExistence type="predicted"/>
<evidence type="ECO:0000313" key="2">
    <source>
        <dbReference type="Proteomes" id="UP000034692"/>
    </source>
</evidence>
<dbReference type="Proteomes" id="UP000034692">
    <property type="component" value="Unassembled WGS sequence"/>
</dbReference>
<organism evidence="1 2">
    <name type="scientific">Methanosarcina mazei</name>
    <name type="common">Methanosarcina frisia</name>
    <dbReference type="NCBI Taxonomy" id="2209"/>
    <lineage>
        <taxon>Archaea</taxon>
        <taxon>Methanobacteriati</taxon>
        <taxon>Methanobacteriota</taxon>
        <taxon>Stenosarchaea group</taxon>
        <taxon>Methanomicrobia</taxon>
        <taxon>Methanosarcinales</taxon>
        <taxon>Methanosarcinaceae</taxon>
        <taxon>Methanosarcina</taxon>
    </lineage>
</organism>
<protein>
    <submittedName>
        <fullName evidence="1">Uncharacterized protein</fullName>
    </submittedName>
</protein>
<dbReference type="EMBL" id="JJQO01000108">
    <property type="protein sequence ID" value="KKH66266.1"/>
    <property type="molecule type" value="Genomic_DNA"/>
</dbReference>
<comment type="caution">
    <text evidence="1">The sequence shown here is derived from an EMBL/GenBank/DDBJ whole genome shotgun (WGS) entry which is preliminary data.</text>
</comment>